<comment type="caution">
    <text evidence="1">The sequence shown here is derived from an EMBL/GenBank/DDBJ whole genome shotgun (WGS) entry which is preliminary data.</text>
</comment>
<dbReference type="EMBL" id="JAPZVQ010000019">
    <property type="protein sequence ID" value="MDA1387733.1"/>
    <property type="molecule type" value="Genomic_DNA"/>
</dbReference>
<sequence length="120" mass="12837">MDVEITISGTEDARGELIALRQWLIREDEYRGRVDFASAQPEDGELGGFQELLLAAIAAGGLDALGRTIGVWLQTRRSDITVSLRADGTVEEVSASGPAARIVAERLFGDAGPKPIAKDE</sequence>
<dbReference type="AlphaFoldDB" id="A0A9X3TAH1"/>
<dbReference type="InterPro" id="IPR045428">
    <property type="entry name" value="EACC1"/>
</dbReference>
<evidence type="ECO:0000313" key="2">
    <source>
        <dbReference type="EMBL" id="MDR7337364.1"/>
    </source>
</evidence>
<protein>
    <submittedName>
        <fullName evidence="1">Uncharacterized protein</fullName>
    </submittedName>
</protein>
<reference evidence="2 4" key="2">
    <citation type="submission" date="2023-07" db="EMBL/GenBank/DDBJ databases">
        <title>Sequencing the genomes of 1000 actinobacteria strains.</title>
        <authorList>
            <person name="Klenk H.-P."/>
        </authorList>
    </citation>
    <scope>NUCLEOTIDE SEQUENCE [LARGE SCALE GENOMIC DNA]</scope>
    <source>
        <strain evidence="2 4">DSM 44724</strain>
    </source>
</reference>
<proteinExistence type="predicted"/>
<dbReference type="Pfam" id="PF19953">
    <property type="entry name" value="EACC1"/>
    <property type="match status" value="1"/>
</dbReference>
<evidence type="ECO:0000313" key="4">
    <source>
        <dbReference type="Proteomes" id="UP001183604"/>
    </source>
</evidence>
<organism evidence="1 3">
    <name type="scientific">Glycomyces lechevalierae</name>
    <dbReference type="NCBI Taxonomy" id="256034"/>
    <lineage>
        <taxon>Bacteria</taxon>
        <taxon>Bacillati</taxon>
        <taxon>Actinomycetota</taxon>
        <taxon>Actinomycetes</taxon>
        <taxon>Glycomycetales</taxon>
        <taxon>Glycomycetaceae</taxon>
        <taxon>Glycomyces</taxon>
    </lineage>
</organism>
<gene>
    <name evidence="2" type="ORF">J2S69_001083</name>
    <name evidence="1" type="ORF">O2L01_22265</name>
</gene>
<evidence type="ECO:0000313" key="3">
    <source>
        <dbReference type="Proteomes" id="UP001145799"/>
    </source>
</evidence>
<evidence type="ECO:0000313" key="1">
    <source>
        <dbReference type="EMBL" id="MDA1387733.1"/>
    </source>
</evidence>
<reference evidence="1" key="1">
    <citation type="submission" date="2022-12" db="EMBL/GenBank/DDBJ databases">
        <title>Gycomyces niveus sp.nov., a novel actinomycete isolated from soil in Shouguang.</title>
        <authorList>
            <person name="Yang X."/>
        </authorList>
    </citation>
    <scope>NUCLEOTIDE SEQUENCE</scope>
    <source>
        <strain evidence="1">DSM 44724</strain>
    </source>
</reference>
<dbReference type="EMBL" id="JAVDYD010000001">
    <property type="protein sequence ID" value="MDR7337364.1"/>
    <property type="molecule type" value="Genomic_DNA"/>
</dbReference>
<dbReference type="Proteomes" id="UP001145799">
    <property type="component" value="Unassembled WGS sequence"/>
</dbReference>
<accession>A0A9X3TAH1</accession>
<dbReference type="RefSeq" id="WP_270124227.1">
    <property type="nucleotide sequence ID" value="NZ_BAAAOM010000002.1"/>
</dbReference>
<keyword evidence="4" id="KW-1185">Reference proteome</keyword>
<name>A0A9X3TAH1_9ACTN</name>
<dbReference type="Proteomes" id="UP001183604">
    <property type="component" value="Unassembled WGS sequence"/>
</dbReference>